<dbReference type="PANTHER" id="PTHR34571">
    <property type="entry name" value="(S)-UREIDOGLYCINE AMINOHYDROLASE"/>
    <property type="match status" value="1"/>
</dbReference>
<evidence type="ECO:0000259" key="1">
    <source>
        <dbReference type="Pfam" id="PF07883"/>
    </source>
</evidence>
<dbReference type="Gene3D" id="2.60.120.10">
    <property type="entry name" value="Jelly Rolls"/>
    <property type="match status" value="1"/>
</dbReference>
<dbReference type="RefSeq" id="WP_126154411.1">
    <property type="nucleotide sequence ID" value="NZ_UZWE01000029.1"/>
</dbReference>
<dbReference type="NCBIfam" id="TIGR03214">
    <property type="entry name" value="ura-cupin"/>
    <property type="match status" value="1"/>
</dbReference>
<feature type="domain" description="Cupin type-2" evidence="1">
    <location>
        <begin position="167"/>
        <end position="233"/>
    </location>
</feature>
<name>A0A3S4GQX5_9RHOB</name>
<dbReference type="Proteomes" id="UP000270743">
    <property type="component" value="Unassembled WGS sequence"/>
</dbReference>
<keyword evidence="3" id="KW-1185">Reference proteome</keyword>
<dbReference type="InterPro" id="IPR011051">
    <property type="entry name" value="RmlC_Cupin_sf"/>
</dbReference>
<dbReference type="InterPro" id="IPR017627">
    <property type="entry name" value="UGHY"/>
</dbReference>
<protein>
    <recommendedName>
        <fullName evidence="1">Cupin type-2 domain-containing protein</fullName>
    </recommendedName>
</protein>
<reference evidence="2 3" key="1">
    <citation type="submission" date="2018-12" db="EMBL/GenBank/DDBJ databases">
        <authorList>
            <person name="Criscuolo A."/>
        </authorList>
    </citation>
    <scope>NUCLEOTIDE SEQUENCE [LARGE SCALE GENOMIC DNA]</scope>
    <source>
        <strain evidence="2">ACIP1116241</strain>
    </source>
</reference>
<evidence type="ECO:0000313" key="2">
    <source>
        <dbReference type="EMBL" id="VDS08761.1"/>
    </source>
</evidence>
<dbReference type="InterPro" id="IPR014710">
    <property type="entry name" value="RmlC-like_jellyroll"/>
</dbReference>
<gene>
    <name evidence="2" type="ORF">PARHAE_01945</name>
</gene>
<evidence type="ECO:0000313" key="3">
    <source>
        <dbReference type="Proteomes" id="UP000270743"/>
    </source>
</evidence>
<dbReference type="SUPFAM" id="SSF51182">
    <property type="entry name" value="RmlC-like cupins"/>
    <property type="match status" value="1"/>
</dbReference>
<sequence>MNHLAAFGATRSDIKPRHALLTPESHEWITQPDWPGAELAWLISPDLGAQLAMGIVRCAEACEAQPPAKGIARFLFCLEGHARLTDGTVLSPEDFCFQPPGLGGGLHFTAGAKAVVFEWRFLPRGPLPNPVHGSLKKIAGRPLRGDDRLVVQKMLPEDSSFDFEFNIMNFQPGASLAYVETHFMEHGLLMLDGGGVYRLDRDWYPVTAGDAIWMGPHVPQWFGALGRSPARYLICKNYNRSPLSPR</sequence>
<dbReference type="InterPro" id="IPR044697">
    <property type="entry name" value="UGlyAH_cupin_C"/>
</dbReference>
<dbReference type="InterPro" id="IPR013096">
    <property type="entry name" value="Cupin_2"/>
</dbReference>
<dbReference type="GO" id="GO:0071522">
    <property type="term" value="F:ureidoglycine aminohydrolase activity"/>
    <property type="evidence" value="ECO:0007669"/>
    <property type="project" value="InterPro"/>
</dbReference>
<accession>A0A3S4GQX5</accession>
<dbReference type="AlphaFoldDB" id="A0A3S4GQX5"/>
<organism evidence="2 3">
    <name type="scientific">Paracoccus haematequi</name>
    <dbReference type="NCBI Taxonomy" id="2491866"/>
    <lineage>
        <taxon>Bacteria</taxon>
        <taxon>Pseudomonadati</taxon>
        <taxon>Pseudomonadota</taxon>
        <taxon>Alphaproteobacteria</taxon>
        <taxon>Rhodobacterales</taxon>
        <taxon>Paracoccaceae</taxon>
        <taxon>Paracoccus</taxon>
    </lineage>
</organism>
<dbReference type="CDD" id="cd02212">
    <property type="entry name" value="cupin_UGlyAH_C"/>
    <property type="match status" value="1"/>
</dbReference>
<proteinExistence type="predicted"/>
<dbReference type="EMBL" id="UZWE01000029">
    <property type="protein sequence ID" value="VDS08761.1"/>
    <property type="molecule type" value="Genomic_DNA"/>
</dbReference>
<dbReference type="PANTHER" id="PTHR34571:SF1">
    <property type="entry name" value="(S)-UREIDOGLYCINE AMINOHYDROLASE"/>
    <property type="match status" value="1"/>
</dbReference>
<dbReference type="OrthoDB" id="9814939at2"/>
<dbReference type="Pfam" id="PF07883">
    <property type="entry name" value="Cupin_2"/>
    <property type="match status" value="1"/>
</dbReference>